<dbReference type="InterPro" id="IPR011043">
    <property type="entry name" value="Gal_Oxase/kelch_b-propeller"/>
</dbReference>
<organism evidence="2">
    <name type="scientific">Oryza sativa subsp. japonica</name>
    <name type="common">Rice</name>
    <dbReference type="NCBI Taxonomy" id="39947"/>
    <lineage>
        <taxon>Eukaryota</taxon>
        <taxon>Viridiplantae</taxon>
        <taxon>Streptophyta</taxon>
        <taxon>Embryophyta</taxon>
        <taxon>Tracheophyta</taxon>
        <taxon>Spermatophyta</taxon>
        <taxon>Magnoliopsida</taxon>
        <taxon>Liliopsida</taxon>
        <taxon>Poales</taxon>
        <taxon>Poaceae</taxon>
        <taxon>BOP clade</taxon>
        <taxon>Oryzoideae</taxon>
        <taxon>Oryzeae</taxon>
        <taxon>Oryzinae</taxon>
        <taxon>Oryza</taxon>
        <taxon>Oryza sativa</taxon>
    </lineage>
</organism>
<dbReference type="Gene3D" id="2.120.10.80">
    <property type="entry name" value="Kelch-type beta propeller"/>
    <property type="match status" value="1"/>
</dbReference>
<accession>B9G501</accession>
<dbReference type="EMBL" id="CM000146">
    <property type="protein sequence ID" value="EEE70199.1"/>
    <property type="molecule type" value="Genomic_DNA"/>
</dbReference>
<feature type="region of interest" description="Disordered" evidence="1">
    <location>
        <begin position="70"/>
        <end position="93"/>
    </location>
</feature>
<protein>
    <submittedName>
        <fullName evidence="2">Uncharacterized protein</fullName>
    </submittedName>
</protein>
<proteinExistence type="predicted"/>
<dbReference type="InterPro" id="IPR015915">
    <property type="entry name" value="Kelch-typ_b-propeller"/>
</dbReference>
<dbReference type="SMART" id="SM00612">
    <property type="entry name" value="Kelch"/>
    <property type="match status" value="2"/>
</dbReference>
<dbReference type="PANTHER" id="PTHR47712">
    <property type="entry name" value="OS09G0555300 PROTEIN"/>
    <property type="match status" value="1"/>
</dbReference>
<dbReference type="FunFam" id="2.120.10.80:FF:000190">
    <property type="entry name" value="Os09g0555300 protein"/>
    <property type="match status" value="1"/>
</dbReference>
<reference evidence="2" key="1">
    <citation type="journal article" date="2005" name="PLoS Biol.">
        <title>The genomes of Oryza sativa: a history of duplications.</title>
        <authorList>
            <person name="Yu J."/>
            <person name="Wang J."/>
            <person name="Lin W."/>
            <person name="Li S."/>
            <person name="Li H."/>
            <person name="Zhou J."/>
            <person name="Ni P."/>
            <person name="Dong W."/>
            <person name="Hu S."/>
            <person name="Zeng C."/>
            <person name="Zhang J."/>
            <person name="Zhang Y."/>
            <person name="Li R."/>
            <person name="Xu Z."/>
            <person name="Li S."/>
            <person name="Li X."/>
            <person name="Zheng H."/>
            <person name="Cong L."/>
            <person name="Lin L."/>
            <person name="Yin J."/>
            <person name="Geng J."/>
            <person name="Li G."/>
            <person name="Shi J."/>
            <person name="Liu J."/>
            <person name="Lv H."/>
            <person name="Li J."/>
            <person name="Wang J."/>
            <person name="Deng Y."/>
            <person name="Ran L."/>
            <person name="Shi X."/>
            <person name="Wang X."/>
            <person name="Wu Q."/>
            <person name="Li C."/>
            <person name="Ren X."/>
            <person name="Wang J."/>
            <person name="Wang X."/>
            <person name="Li D."/>
            <person name="Liu D."/>
            <person name="Zhang X."/>
            <person name="Ji Z."/>
            <person name="Zhao W."/>
            <person name="Sun Y."/>
            <person name="Zhang Z."/>
            <person name="Bao J."/>
            <person name="Han Y."/>
            <person name="Dong L."/>
            <person name="Ji J."/>
            <person name="Chen P."/>
            <person name="Wu S."/>
            <person name="Liu J."/>
            <person name="Xiao Y."/>
            <person name="Bu D."/>
            <person name="Tan J."/>
            <person name="Yang L."/>
            <person name="Ye C."/>
            <person name="Zhang J."/>
            <person name="Xu J."/>
            <person name="Zhou Y."/>
            <person name="Yu Y."/>
            <person name="Zhang B."/>
            <person name="Zhuang S."/>
            <person name="Wei H."/>
            <person name="Liu B."/>
            <person name="Lei M."/>
            <person name="Yu H."/>
            <person name="Li Y."/>
            <person name="Xu H."/>
            <person name="Wei S."/>
            <person name="He X."/>
            <person name="Fang L."/>
            <person name="Zhang Z."/>
            <person name="Zhang Y."/>
            <person name="Huang X."/>
            <person name="Su Z."/>
            <person name="Tong W."/>
            <person name="Li J."/>
            <person name="Tong Z."/>
            <person name="Li S."/>
            <person name="Ye J."/>
            <person name="Wang L."/>
            <person name="Fang L."/>
            <person name="Lei T."/>
            <person name="Chen C."/>
            <person name="Chen H."/>
            <person name="Xu Z."/>
            <person name="Li H."/>
            <person name="Huang H."/>
            <person name="Zhang F."/>
            <person name="Xu H."/>
            <person name="Li N."/>
            <person name="Zhao C."/>
            <person name="Li S."/>
            <person name="Dong L."/>
            <person name="Huang Y."/>
            <person name="Li L."/>
            <person name="Xi Y."/>
            <person name="Qi Q."/>
            <person name="Li W."/>
            <person name="Zhang B."/>
            <person name="Hu W."/>
            <person name="Zhang Y."/>
            <person name="Tian X."/>
            <person name="Jiao Y."/>
            <person name="Liang X."/>
            <person name="Jin J."/>
            <person name="Gao L."/>
            <person name="Zheng W."/>
            <person name="Hao B."/>
            <person name="Liu S."/>
            <person name="Wang W."/>
            <person name="Yuan L."/>
            <person name="Cao M."/>
            <person name="McDermott J."/>
            <person name="Samudrala R."/>
            <person name="Wang J."/>
            <person name="Wong G.K."/>
            <person name="Yang H."/>
        </authorList>
    </citation>
    <scope>NUCLEOTIDE SEQUENCE [LARGE SCALE GENOMIC DNA]</scope>
</reference>
<dbReference type="SUPFAM" id="SSF50965">
    <property type="entry name" value="Galactose oxidase, central domain"/>
    <property type="match status" value="1"/>
</dbReference>
<dbReference type="Pfam" id="PF01344">
    <property type="entry name" value="Kelch_1"/>
    <property type="match status" value="1"/>
</dbReference>
<dbReference type="AlphaFoldDB" id="B9G501"/>
<name>B9G501_ORYSJ</name>
<reference evidence="2" key="2">
    <citation type="submission" date="2008-12" db="EMBL/GenBank/DDBJ databases">
        <title>Improved gene annotation of the rice (Oryza sativa) genomes.</title>
        <authorList>
            <person name="Wang J."/>
            <person name="Li R."/>
            <person name="Fan W."/>
            <person name="Huang Q."/>
            <person name="Zhang J."/>
            <person name="Zhou Y."/>
            <person name="Hu Y."/>
            <person name="Zi S."/>
            <person name="Li J."/>
            <person name="Ni P."/>
            <person name="Zheng H."/>
            <person name="Zhang Y."/>
            <person name="Zhao M."/>
            <person name="Hao Q."/>
            <person name="McDermott J."/>
            <person name="Samudrala R."/>
            <person name="Kristiansen K."/>
            <person name="Wong G.K.-S."/>
        </authorList>
    </citation>
    <scope>NUCLEOTIDE SEQUENCE</scope>
</reference>
<feature type="region of interest" description="Disordered" evidence="1">
    <location>
        <begin position="1"/>
        <end position="44"/>
    </location>
</feature>
<gene>
    <name evidence="2" type="ORF">OsJ_30286</name>
</gene>
<dbReference type="Proteomes" id="UP000007752">
    <property type="component" value="Chromosome 9"/>
</dbReference>
<feature type="compositionally biased region" description="Acidic residues" evidence="1">
    <location>
        <begin position="81"/>
        <end position="91"/>
    </location>
</feature>
<dbReference type="PANTHER" id="PTHR47712:SF1">
    <property type="entry name" value="OS09G0555300 PROTEIN"/>
    <property type="match status" value="1"/>
</dbReference>
<dbReference type="InterPro" id="IPR006652">
    <property type="entry name" value="Kelch_1"/>
</dbReference>
<evidence type="ECO:0000256" key="1">
    <source>
        <dbReference type="SAM" id="MobiDB-lite"/>
    </source>
</evidence>
<evidence type="ECO:0000313" key="2">
    <source>
        <dbReference type="EMBL" id="EEE70199.1"/>
    </source>
</evidence>
<sequence length="463" mass="50471">MPRALQRSGSNSLAALLRADPPPNAAIADQDDAKRPGRRRRRRRRSCLRLPLGVGAGGCRVCACDEMDPATAAPRRRAPEEKDDDEEEEEAVPARRAAVLLVEEGGGRRPPRRGLGMVTGRLRDLTLAPQFMRMRRLEARPHRTPWLFLFGVEGDGWGATAAATAVHALDVDAQRWRRVGADGLRGRFLFSVAGVGDELYVVGGRSGDAGSVKTKTHKGVLVYSPLAGAWRKAASMRSARSRSVLGVFEMGTISRSILLARADKHVHRHANTGGGKFRLGGTSAVYEDPHRLSLRRLRLRDVLNDDADSSEFAATDAKVAGQEEERRAQQRLALIAVGGRGRWDEPLVSGEIYDPVTDKWFEIAGFPADVGLACSGAVCGQMFYVYCESDTLVAYHPRQGLLVRHPDVPPAAAAPRLRADAAVLLVAAADALRLVGRVSQDVDLFQVLNCVLGERHMQHFCHV</sequence>